<dbReference type="CDD" id="cd16441">
    <property type="entry name" value="beta_Kdo_transferase_KpsS"/>
    <property type="match status" value="1"/>
</dbReference>
<name>A0A1W1CHS2_9ZZZZ</name>
<dbReference type="EMBL" id="FPHK01000088">
    <property type="protein sequence ID" value="SFV65346.1"/>
    <property type="molecule type" value="Genomic_DNA"/>
</dbReference>
<protein>
    <submittedName>
        <fullName evidence="1">Capsular polysaccharide export system protein KpsS</fullName>
    </submittedName>
</protein>
<accession>A0A1W1CHS2</accession>
<gene>
    <name evidence="1" type="ORF">MNB_SM-6-1187</name>
</gene>
<proteinExistence type="predicted"/>
<organism evidence="1">
    <name type="scientific">hydrothermal vent metagenome</name>
    <dbReference type="NCBI Taxonomy" id="652676"/>
    <lineage>
        <taxon>unclassified sequences</taxon>
        <taxon>metagenomes</taxon>
        <taxon>ecological metagenomes</taxon>
    </lineage>
</organism>
<dbReference type="GO" id="GO:0015774">
    <property type="term" value="P:polysaccharide transport"/>
    <property type="evidence" value="ECO:0007669"/>
    <property type="project" value="InterPro"/>
</dbReference>
<dbReference type="GO" id="GO:0000271">
    <property type="term" value="P:polysaccharide biosynthetic process"/>
    <property type="evidence" value="ECO:0007669"/>
    <property type="project" value="InterPro"/>
</dbReference>
<dbReference type="Pfam" id="PF05159">
    <property type="entry name" value="Capsule_synth"/>
    <property type="match status" value="1"/>
</dbReference>
<dbReference type="AlphaFoldDB" id="A0A1W1CHS2"/>
<dbReference type="InterPro" id="IPR007833">
    <property type="entry name" value="Capsule_polysaccharide_synth"/>
</dbReference>
<sequence>MNSVGSVKNKNVLLLQGPMGSFFKKLDKLLKQNGATTYKIGFNAGDSFFSNHYNYIPYRDTKENYRAFIAKFLEEKKIDVIFLFGDCRYYQSISIQEAKALNIKVFVFEEGYIRPHYITMEKYGVNDFSTISRSADFYKKIQLSKEPEAVDTKNSQFKMIISAILYYLSANIFSFRYPHYEHHRDFSAVKEAFFGLRSLFRKLTYPFYEKKYLPKIKNELSDKYFFVPLQTYNDFQILTHSPYDSIEMFIVEVLDSFAKYARDDFLIFKHHPVDRGRKNYKKFISQEAKRLNVEKRVLILFDTHLPTLLKNAKGTITINSTVGLSSLYHNTPTITLGNAIYDIEGLTCKGMKLEDFWHNQKEVDRELLQKYRLYLIKHTQLNGSFYGKFPSINFDD</sequence>
<evidence type="ECO:0000313" key="1">
    <source>
        <dbReference type="EMBL" id="SFV65346.1"/>
    </source>
</evidence>
<reference evidence="1" key="1">
    <citation type="submission" date="2016-10" db="EMBL/GenBank/DDBJ databases">
        <authorList>
            <person name="de Groot N.N."/>
        </authorList>
    </citation>
    <scope>NUCLEOTIDE SEQUENCE</scope>
</reference>